<evidence type="ECO:0000256" key="4">
    <source>
        <dbReference type="ARBA" id="ARBA00023139"/>
    </source>
</evidence>
<dbReference type="Gene3D" id="3.40.190.10">
    <property type="entry name" value="Periplasmic binding protein-like II"/>
    <property type="match status" value="2"/>
</dbReference>
<comment type="caution">
    <text evidence="6">The sequence shown here is derived from an EMBL/GenBank/DDBJ whole genome shotgun (WGS) entry which is preliminary data.</text>
</comment>
<evidence type="ECO:0000313" key="7">
    <source>
        <dbReference type="Proteomes" id="UP000275356"/>
    </source>
</evidence>
<dbReference type="SUPFAM" id="SSF53850">
    <property type="entry name" value="Periplasmic binding protein-like II"/>
    <property type="match status" value="1"/>
</dbReference>
<keyword evidence="2" id="KW-0732">Signal</keyword>
<gene>
    <name evidence="6" type="ORF">EDD28_1005</name>
</gene>
<keyword evidence="3" id="KW-0472">Membrane</keyword>
<evidence type="ECO:0000256" key="2">
    <source>
        <dbReference type="ARBA" id="ARBA00022729"/>
    </source>
</evidence>
<proteinExistence type="predicted"/>
<dbReference type="Pfam" id="PF13416">
    <property type="entry name" value="SBP_bac_8"/>
    <property type="match status" value="1"/>
</dbReference>
<organism evidence="6 7">
    <name type="scientific">Salana multivorans</name>
    <dbReference type="NCBI Taxonomy" id="120377"/>
    <lineage>
        <taxon>Bacteria</taxon>
        <taxon>Bacillati</taxon>
        <taxon>Actinomycetota</taxon>
        <taxon>Actinomycetes</taxon>
        <taxon>Micrococcales</taxon>
        <taxon>Beutenbergiaceae</taxon>
        <taxon>Salana</taxon>
    </lineage>
</organism>
<evidence type="ECO:0000256" key="3">
    <source>
        <dbReference type="ARBA" id="ARBA00023136"/>
    </source>
</evidence>
<dbReference type="PANTHER" id="PTHR43649">
    <property type="entry name" value="ARABINOSE-BINDING PROTEIN-RELATED"/>
    <property type="match status" value="1"/>
</dbReference>
<protein>
    <submittedName>
        <fullName evidence="6">Carbohydrate ABC transporter substrate-binding protein (CUT1 family)</fullName>
    </submittedName>
</protein>
<keyword evidence="1" id="KW-1003">Cell membrane</keyword>
<keyword evidence="7" id="KW-1185">Reference proteome</keyword>
<keyword evidence="4" id="KW-0564">Palmitate</keyword>
<sequence length="573" mass="62679">MRRAMSGVGRIRPGSRGLVLGAGAVAAASLVLSACSGGGGTPSGDGGQQSEGGGAQLQCAQESAADEQFKAAEPTELGILWTDWPETPVTDSWQLFDTIEELTNVRLVPTHIPFSDKEEKQGLLISAGDAPPLIPLVYTGDEKQYAASGAVLPLSDYSDYMPNFNKYVDQWDLRAMVDDLRQEDGKYYMTPGLQEVSVPVFTVIIRKDVFDEVGAGVPNTWDEMYEALKKIKAKYPDSYPLGDGFEGQSMLNYAAHGFGAVAGWGFGDGAFWDEDKGEFVYTPTTDGYKQLVEYFAKLADEGLLDTESFTQKNDGAGTVREKVANNQIFAASGASGTVNEFVIATQEVLGPDAEFEFVQIAPPGGPVAGETVEPRNFWNGFMLTSKVKDDPNLCTYLQFADWLYYSDEARWLLQWGPEGETYTRDADGTVTLKPEYKLEAYNINMDTGTIDIQKDLGWASNVLAGSSESRELKQSYNAPAFVEYMDSVIDNRTPRAPFPPRPLNEMELEQASLLGTSLKDSVDTAVLQFIVGQRDLSEWDQFQSELQAAGVQQYMDIINTAQKRHAEAVADAS</sequence>
<evidence type="ECO:0000256" key="5">
    <source>
        <dbReference type="ARBA" id="ARBA00023288"/>
    </source>
</evidence>
<dbReference type="CDD" id="cd13583">
    <property type="entry name" value="PBP2_AlgQ_like_4"/>
    <property type="match status" value="1"/>
</dbReference>
<evidence type="ECO:0000256" key="1">
    <source>
        <dbReference type="ARBA" id="ARBA00022475"/>
    </source>
</evidence>
<accession>A0A3N2D9F9</accession>
<dbReference type="AlphaFoldDB" id="A0A3N2D9F9"/>
<keyword evidence="5" id="KW-0449">Lipoprotein</keyword>
<reference evidence="6 7" key="1">
    <citation type="submission" date="2018-11" db="EMBL/GenBank/DDBJ databases">
        <title>Sequencing the genomes of 1000 actinobacteria strains.</title>
        <authorList>
            <person name="Klenk H.-P."/>
        </authorList>
    </citation>
    <scope>NUCLEOTIDE SEQUENCE [LARGE SCALE GENOMIC DNA]</scope>
    <source>
        <strain evidence="6 7">DSM 13521</strain>
    </source>
</reference>
<dbReference type="PANTHER" id="PTHR43649:SF33">
    <property type="entry name" value="POLYGALACTURONAN_RHAMNOGALACTURONAN-BINDING PROTEIN YTCQ"/>
    <property type="match status" value="1"/>
</dbReference>
<dbReference type="Proteomes" id="UP000275356">
    <property type="component" value="Unassembled WGS sequence"/>
</dbReference>
<dbReference type="InterPro" id="IPR050490">
    <property type="entry name" value="Bact_solute-bd_prot1"/>
</dbReference>
<dbReference type="EMBL" id="RKHQ01000001">
    <property type="protein sequence ID" value="ROR96421.1"/>
    <property type="molecule type" value="Genomic_DNA"/>
</dbReference>
<name>A0A3N2D9F9_9MICO</name>
<dbReference type="InterPro" id="IPR006059">
    <property type="entry name" value="SBP"/>
</dbReference>
<dbReference type="PROSITE" id="PS51257">
    <property type="entry name" value="PROKAR_LIPOPROTEIN"/>
    <property type="match status" value="1"/>
</dbReference>
<evidence type="ECO:0000313" key="6">
    <source>
        <dbReference type="EMBL" id="ROR96421.1"/>
    </source>
</evidence>